<dbReference type="EMBL" id="CP046052">
    <property type="protein sequence ID" value="QGM45785.1"/>
    <property type="molecule type" value="Genomic_DNA"/>
</dbReference>
<dbReference type="Gene3D" id="3.30.565.10">
    <property type="entry name" value="Histidine kinase-like ATPase, C-terminal domain"/>
    <property type="match status" value="1"/>
</dbReference>
<dbReference type="PANTHER" id="PTHR43065:SF49">
    <property type="entry name" value="HISTIDINE KINASE"/>
    <property type="match status" value="1"/>
</dbReference>
<protein>
    <recommendedName>
        <fullName evidence="2">histidine kinase</fullName>
        <ecNumber evidence="2">2.7.13.3</ecNumber>
    </recommendedName>
</protein>
<keyword evidence="4" id="KW-0472">Membrane</keyword>
<dbReference type="InterPro" id="IPR003594">
    <property type="entry name" value="HATPase_dom"/>
</dbReference>
<gene>
    <name evidence="6" type="ORF">H2LOC_008760</name>
</gene>
<feature type="domain" description="Histidine kinase" evidence="5">
    <location>
        <begin position="242"/>
        <end position="465"/>
    </location>
</feature>
<reference evidence="6 7" key="1">
    <citation type="submission" date="2019-11" db="EMBL/GenBank/DDBJ databases">
        <title>The genome sequence of Methylocystis heyeri.</title>
        <authorList>
            <person name="Oshkin I.Y."/>
            <person name="Miroshnikov K."/>
            <person name="Dedysh S.N."/>
        </authorList>
    </citation>
    <scope>NUCLEOTIDE SEQUENCE [LARGE SCALE GENOMIC DNA]</scope>
    <source>
        <strain evidence="6 7">H2</strain>
    </source>
</reference>
<dbReference type="SMART" id="SM00388">
    <property type="entry name" value="HisKA"/>
    <property type="match status" value="1"/>
</dbReference>
<name>A0A6B8KFM6_9HYPH</name>
<dbReference type="PROSITE" id="PS50109">
    <property type="entry name" value="HIS_KIN"/>
    <property type="match status" value="1"/>
</dbReference>
<feature type="transmembrane region" description="Helical" evidence="4">
    <location>
        <begin position="184"/>
        <end position="206"/>
    </location>
</feature>
<proteinExistence type="predicted"/>
<dbReference type="InterPro" id="IPR007891">
    <property type="entry name" value="CHASE3"/>
</dbReference>
<dbReference type="SUPFAM" id="SSF55874">
    <property type="entry name" value="ATPase domain of HSP90 chaperone/DNA topoisomerase II/histidine kinase"/>
    <property type="match status" value="1"/>
</dbReference>
<keyword evidence="3" id="KW-0597">Phosphoprotein</keyword>
<dbReference type="AlphaFoldDB" id="A0A6B8KFM6"/>
<keyword evidence="4" id="KW-1133">Transmembrane helix</keyword>
<evidence type="ECO:0000256" key="4">
    <source>
        <dbReference type="SAM" id="Phobius"/>
    </source>
</evidence>
<dbReference type="RefSeq" id="WP_136496058.1">
    <property type="nucleotide sequence ID" value="NZ_CP046052.1"/>
</dbReference>
<dbReference type="GO" id="GO:0000155">
    <property type="term" value="F:phosphorelay sensor kinase activity"/>
    <property type="evidence" value="ECO:0007669"/>
    <property type="project" value="InterPro"/>
</dbReference>
<organism evidence="6 7">
    <name type="scientific">Methylocystis heyeri</name>
    <dbReference type="NCBI Taxonomy" id="391905"/>
    <lineage>
        <taxon>Bacteria</taxon>
        <taxon>Pseudomonadati</taxon>
        <taxon>Pseudomonadota</taxon>
        <taxon>Alphaproteobacteria</taxon>
        <taxon>Hyphomicrobiales</taxon>
        <taxon>Methylocystaceae</taxon>
        <taxon>Methylocystis</taxon>
    </lineage>
</organism>
<dbReference type="InterPro" id="IPR036097">
    <property type="entry name" value="HisK_dim/P_sf"/>
</dbReference>
<dbReference type="Gene3D" id="1.10.287.130">
    <property type="match status" value="1"/>
</dbReference>
<evidence type="ECO:0000256" key="1">
    <source>
        <dbReference type="ARBA" id="ARBA00000085"/>
    </source>
</evidence>
<dbReference type="KEGG" id="mhey:H2LOC_008760"/>
<sequence>MRRLSLLIAGVAGLGLLVGVVVLSGLRSSAESAEADRWRDHTQTVLLEAHKLLSLLQDAESSQRGFLLTEKPEFLKPFESGRKSMDESLARLAELSTGDDLEQSGVAELNRLAAQKMSEMQITVASMRSGRRADAIARVESGIGRSLMDQLRETVLAFDAEQTRRLDSRRATAAEASWRETLHFYALSALGLLALIGAGAGAIAAARTEARAALEKEAMHRQALTRLAHAQRLEALGQLAGGVAHDFNNVLQVVQSSARLIERAPDDAAKARHLAATMSEAAGRGANITRRLLSFARRTELRSEAVDAGALFSALGEILAHTIGPGVDVRMEVNAPLPRLLADRQQLETVLINLATNARDAMEGQGTLTIFAMRETVEEDDEFFRGWLQAGAYVRISVSDTGRGMNPEVLARACEPFFTTKPEGEGTGLGLAIARGFAAQSGGALKIDTMDGAGATVHLWLPCARSLREGPAPAPGGLAQATER</sequence>
<dbReference type="Pfam" id="PF05227">
    <property type="entry name" value="CHASE3"/>
    <property type="match status" value="1"/>
</dbReference>
<dbReference type="InterPro" id="IPR004358">
    <property type="entry name" value="Sig_transdc_His_kin-like_C"/>
</dbReference>
<comment type="catalytic activity">
    <reaction evidence="1">
        <text>ATP + protein L-histidine = ADP + protein N-phospho-L-histidine.</text>
        <dbReference type="EC" id="2.7.13.3"/>
    </reaction>
</comment>
<dbReference type="SMART" id="SM00387">
    <property type="entry name" value="HATPase_c"/>
    <property type="match status" value="1"/>
</dbReference>
<dbReference type="InterPro" id="IPR005467">
    <property type="entry name" value="His_kinase_dom"/>
</dbReference>
<dbReference type="PANTHER" id="PTHR43065">
    <property type="entry name" value="SENSOR HISTIDINE KINASE"/>
    <property type="match status" value="1"/>
</dbReference>
<dbReference type="CDD" id="cd19410">
    <property type="entry name" value="HK9-like_sensor"/>
    <property type="match status" value="1"/>
</dbReference>
<evidence type="ECO:0000259" key="5">
    <source>
        <dbReference type="PROSITE" id="PS50109"/>
    </source>
</evidence>
<dbReference type="Proteomes" id="UP000309061">
    <property type="component" value="Chromosome"/>
</dbReference>
<keyword evidence="7" id="KW-1185">Reference proteome</keyword>
<dbReference type="SUPFAM" id="SSF47384">
    <property type="entry name" value="Homodimeric domain of signal transducing histidine kinase"/>
    <property type="match status" value="1"/>
</dbReference>
<evidence type="ECO:0000256" key="3">
    <source>
        <dbReference type="ARBA" id="ARBA00022553"/>
    </source>
</evidence>
<dbReference type="InterPro" id="IPR036890">
    <property type="entry name" value="HATPase_C_sf"/>
</dbReference>
<dbReference type="InterPro" id="IPR003661">
    <property type="entry name" value="HisK_dim/P_dom"/>
</dbReference>
<evidence type="ECO:0000313" key="7">
    <source>
        <dbReference type="Proteomes" id="UP000309061"/>
    </source>
</evidence>
<keyword evidence="4" id="KW-0812">Transmembrane</keyword>
<dbReference type="PRINTS" id="PR00344">
    <property type="entry name" value="BCTRLSENSOR"/>
</dbReference>
<evidence type="ECO:0000313" key="6">
    <source>
        <dbReference type="EMBL" id="QGM45785.1"/>
    </source>
</evidence>
<dbReference type="EC" id="2.7.13.3" evidence="2"/>
<dbReference type="Pfam" id="PF02518">
    <property type="entry name" value="HATPase_c"/>
    <property type="match status" value="1"/>
</dbReference>
<evidence type="ECO:0000256" key="2">
    <source>
        <dbReference type="ARBA" id="ARBA00012438"/>
    </source>
</evidence>
<dbReference type="OrthoDB" id="9796100at2"/>
<accession>A0A6B8KFM6</accession>